<dbReference type="InterPro" id="IPR000156">
    <property type="entry name" value="Ran_bind_dom"/>
</dbReference>
<dbReference type="GO" id="GO:0005737">
    <property type="term" value="C:cytoplasm"/>
    <property type="evidence" value="ECO:0007669"/>
    <property type="project" value="TreeGrafter"/>
</dbReference>
<protein>
    <recommendedName>
        <fullName evidence="2">RanBD1 domain-containing protein</fullName>
    </recommendedName>
</protein>
<sequence>MNRLENWSFSNSTIVHSSDSFDFSTTHHPTETLIDQLKRLNEENLKNQEIINQLKVQVSNLEIEKSILETKNLELESKLKKYECNVQSDPRIYYNLAKIDESDNTIIQDSCDAPVEVRMCTIPNSSLLSSTKLNLNISHNDKMVNSICKFKDNVSSFIADDLKDTTLIEQDQPCVEVSTYNDSENSNPHNFEPILNVRNNIVLPVLKIKSDEDDYYVYFNDKCFLYSFVSEDNCYKEKGLGDLKILKNKMTKVVQILMRRSGLKTLILQNRLQGDINLIKCKDRHMMYQWACINTAEVKEGAIENVVAKFMSKKRADNFRKIFELSVYEIKVMNGFQEISKSKKNFYNKNEDFCVYCWKLIPSNSETLHRKHCESCKLKNFYEKFNDNSHDMEGDINMEECSSCSKPFDMFKYDENKMEHIQVCQFFKEKLDFFIGLDEDEKRDSKKCIFCEKNLLPKQLIKHYKCCDILIEMTFFIGQNYNIKIDAEI</sequence>
<dbReference type="Gene3D" id="2.30.29.30">
    <property type="entry name" value="Pleckstrin-homology domain (PH domain)/Phosphotyrosine-binding domain (PTB)"/>
    <property type="match status" value="1"/>
</dbReference>
<evidence type="ECO:0000256" key="1">
    <source>
        <dbReference type="SAM" id="Coils"/>
    </source>
</evidence>
<dbReference type="SUPFAM" id="SSF50729">
    <property type="entry name" value="PH domain-like"/>
    <property type="match status" value="1"/>
</dbReference>
<dbReference type="SMART" id="SM00160">
    <property type="entry name" value="RanBD"/>
    <property type="match status" value="1"/>
</dbReference>
<name>A0A813MCR7_9BILA</name>
<evidence type="ECO:0000259" key="2">
    <source>
        <dbReference type="PROSITE" id="PS50196"/>
    </source>
</evidence>
<organism evidence="3 4">
    <name type="scientific">Brachionus calyciflorus</name>
    <dbReference type="NCBI Taxonomy" id="104777"/>
    <lineage>
        <taxon>Eukaryota</taxon>
        <taxon>Metazoa</taxon>
        <taxon>Spiralia</taxon>
        <taxon>Gnathifera</taxon>
        <taxon>Rotifera</taxon>
        <taxon>Eurotatoria</taxon>
        <taxon>Monogononta</taxon>
        <taxon>Pseudotrocha</taxon>
        <taxon>Ploima</taxon>
        <taxon>Brachionidae</taxon>
        <taxon>Brachionus</taxon>
    </lineage>
</organism>
<gene>
    <name evidence="3" type="ORF">OXX778_LOCUS1874</name>
</gene>
<dbReference type="CDD" id="cd00835">
    <property type="entry name" value="RanBD_family"/>
    <property type="match status" value="1"/>
</dbReference>
<proteinExistence type="predicted"/>
<dbReference type="PANTHER" id="PTHR23138">
    <property type="entry name" value="RAN BINDING PROTEIN"/>
    <property type="match status" value="1"/>
</dbReference>
<dbReference type="GO" id="GO:0005643">
    <property type="term" value="C:nuclear pore"/>
    <property type="evidence" value="ECO:0007669"/>
    <property type="project" value="TreeGrafter"/>
</dbReference>
<keyword evidence="1" id="KW-0175">Coiled coil</keyword>
<feature type="coiled-coil region" evidence="1">
    <location>
        <begin position="37"/>
        <end position="85"/>
    </location>
</feature>
<dbReference type="PROSITE" id="PS50196">
    <property type="entry name" value="RANBD1"/>
    <property type="match status" value="1"/>
</dbReference>
<evidence type="ECO:0000313" key="4">
    <source>
        <dbReference type="Proteomes" id="UP000663879"/>
    </source>
</evidence>
<keyword evidence="4" id="KW-1185">Reference proteome</keyword>
<comment type="caution">
    <text evidence="3">The sequence shown here is derived from an EMBL/GenBank/DDBJ whole genome shotgun (WGS) entry which is preliminary data.</text>
</comment>
<reference evidence="3" key="1">
    <citation type="submission" date="2021-02" db="EMBL/GenBank/DDBJ databases">
        <authorList>
            <person name="Nowell W R."/>
        </authorList>
    </citation>
    <scope>NUCLEOTIDE SEQUENCE</scope>
    <source>
        <strain evidence="3">Ploen Becks lab</strain>
    </source>
</reference>
<accession>A0A813MCR7</accession>
<dbReference type="OrthoDB" id="2357150at2759"/>
<dbReference type="Pfam" id="PF00638">
    <property type="entry name" value="Ran_BP1"/>
    <property type="match status" value="1"/>
</dbReference>
<evidence type="ECO:0000313" key="3">
    <source>
        <dbReference type="EMBL" id="CAF0717907.1"/>
    </source>
</evidence>
<dbReference type="EMBL" id="CAJNOC010000132">
    <property type="protein sequence ID" value="CAF0717907.1"/>
    <property type="molecule type" value="Genomic_DNA"/>
</dbReference>
<feature type="domain" description="RanBD1" evidence="2">
    <location>
        <begin position="190"/>
        <end position="332"/>
    </location>
</feature>
<dbReference type="PANTHER" id="PTHR23138:SF87">
    <property type="entry name" value="E3 SUMO-PROTEIN LIGASE RANBP2"/>
    <property type="match status" value="1"/>
</dbReference>
<dbReference type="InterPro" id="IPR011993">
    <property type="entry name" value="PH-like_dom_sf"/>
</dbReference>
<dbReference type="Proteomes" id="UP000663879">
    <property type="component" value="Unassembled WGS sequence"/>
</dbReference>
<dbReference type="InterPro" id="IPR045255">
    <property type="entry name" value="RanBP1-like"/>
</dbReference>
<dbReference type="AlphaFoldDB" id="A0A813MCR7"/>
<dbReference type="GO" id="GO:0005096">
    <property type="term" value="F:GTPase activator activity"/>
    <property type="evidence" value="ECO:0007669"/>
    <property type="project" value="TreeGrafter"/>
</dbReference>